<protein>
    <submittedName>
        <fullName evidence="6">RND family efflux transporter, MFP subunit</fullName>
    </submittedName>
</protein>
<organism evidence="6 7">
    <name type="scientific">Parabacteroides chinchillae</name>
    <dbReference type="NCBI Taxonomy" id="871327"/>
    <lineage>
        <taxon>Bacteria</taxon>
        <taxon>Pseudomonadati</taxon>
        <taxon>Bacteroidota</taxon>
        <taxon>Bacteroidia</taxon>
        <taxon>Bacteroidales</taxon>
        <taxon>Tannerellaceae</taxon>
        <taxon>Parabacteroides</taxon>
    </lineage>
</organism>
<dbReference type="PROSITE" id="PS51257">
    <property type="entry name" value="PROKAR_LIPOPROTEIN"/>
    <property type="match status" value="1"/>
</dbReference>
<dbReference type="GO" id="GO:0005886">
    <property type="term" value="C:plasma membrane"/>
    <property type="evidence" value="ECO:0007669"/>
    <property type="project" value="TreeGrafter"/>
</dbReference>
<dbReference type="Pfam" id="PF25876">
    <property type="entry name" value="HH_MFP_RND"/>
    <property type="match status" value="1"/>
</dbReference>
<feature type="domain" description="CusB-like beta-barrel" evidence="5">
    <location>
        <begin position="231"/>
        <end position="293"/>
    </location>
</feature>
<dbReference type="Gene3D" id="2.40.50.100">
    <property type="match status" value="1"/>
</dbReference>
<evidence type="ECO:0000313" key="6">
    <source>
        <dbReference type="EMBL" id="SEF41876.1"/>
    </source>
</evidence>
<dbReference type="GO" id="GO:0015562">
    <property type="term" value="F:efflux transmembrane transporter activity"/>
    <property type="evidence" value="ECO:0007669"/>
    <property type="project" value="InterPro"/>
</dbReference>
<evidence type="ECO:0000259" key="3">
    <source>
        <dbReference type="Pfam" id="PF25876"/>
    </source>
</evidence>
<dbReference type="InterPro" id="IPR058624">
    <property type="entry name" value="MdtA-like_HH"/>
</dbReference>
<comment type="similarity">
    <text evidence="1">Belongs to the membrane fusion protein (MFP) (TC 8.A.1) family.</text>
</comment>
<dbReference type="InterPro" id="IPR058792">
    <property type="entry name" value="Beta-barrel_RND_2"/>
</dbReference>
<dbReference type="GO" id="GO:0046677">
    <property type="term" value="P:response to antibiotic"/>
    <property type="evidence" value="ECO:0007669"/>
    <property type="project" value="TreeGrafter"/>
</dbReference>
<gene>
    <name evidence="6" type="ORF">SAMN05444001_101104</name>
</gene>
<dbReference type="Gene3D" id="2.40.30.170">
    <property type="match status" value="1"/>
</dbReference>
<dbReference type="GO" id="GO:0030313">
    <property type="term" value="C:cell envelope"/>
    <property type="evidence" value="ECO:0007669"/>
    <property type="project" value="UniProtKB-SubCell"/>
</dbReference>
<evidence type="ECO:0000313" key="7">
    <source>
        <dbReference type="Proteomes" id="UP000236725"/>
    </source>
</evidence>
<sequence length="373" mass="41486">MNTIIKYSFTIVTLLLLAACKGKNSHPVEMPVPSISVATPEIRDITLTKDYPGYLTSELMVNLVARVNGYLQTSYLKPGQKVKKGDLIYIIEPDIYKNNVQQAEASLKTTQAQLTYAQNNYKRMKEAVKSGAVSQIQVLQAQSTVSEAEASVKNAEAELNTAQKNLSYCYIRAPFNGSVTRGKYDIGNYINGSLQPVTLATIYKDDLMYANFNIEDNQLMKMLMLNARSDEGKVKLPKEITVHLGKDGKQSYIGRLDYLSPNVDLSTGTLNVRANLDNPEGLLKSGLYVTITLPYAEEKQAILVQDASIGTDQLGKYLYIVNDSNIVKYRHIEPGQLINDTLRQVISGIQPNERYVTTALLKVRDGMTIKPIK</sequence>
<dbReference type="InterPro" id="IPR058625">
    <property type="entry name" value="MdtA-like_BSH"/>
</dbReference>
<dbReference type="AlphaFoldDB" id="A0A8G2BTK8"/>
<dbReference type="Pfam" id="PF25917">
    <property type="entry name" value="BSH_RND"/>
    <property type="match status" value="1"/>
</dbReference>
<evidence type="ECO:0000256" key="1">
    <source>
        <dbReference type="ARBA" id="ARBA00009477"/>
    </source>
</evidence>
<proteinExistence type="inferred from homology"/>
<dbReference type="Pfam" id="PF25954">
    <property type="entry name" value="Beta-barrel_RND_2"/>
    <property type="match status" value="1"/>
</dbReference>
<dbReference type="PANTHER" id="PTHR30158">
    <property type="entry name" value="ACRA/E-RELATED COMPONENT OF DRUG EFFLUX TRANSPORTER"/>
    <property type="match status" value="1"/>
</dbReference>
<evidence type="ECO:0000256" key="2">
    <source>
        <dbReference type="SAM" id="Coils"/>
    </source>
</evidence>
<dbReference type="NCBIfam" id="TIGR01730">
    <property type="entry name" value="RND_mfp"/>
    <property type="match status" value="1"/>
</dbReference>
<feature type="coiled-coil region" evidence="2">
    <location>
        <begin position="100"/>
        <end position="165"/>
    </location>
</feature>
<keyword evidence="2" id="KW-0175">Coiled coil</keyword>
<dbReference type="Gene3D" id="2.40.420.20">
    <property type="match status" value="1"/>
</dbReference>
<dbReference type="Gene3D" id="1.10.287.470">
    <property type="entry name" value="Helix hairpin bin"/>
    <property type="match status" value="1"/>
</dbReference>
<accession>A0A8G2BTK8</accession>
<keyword evidence="7" id="KW-1185">Reference proteome</keyword>
<evidence type="ECO:0000259" key="5">
    <source>
        <dbReference type="Pfam" id="PF25954"/>
    </source>
</evidence>
<name>A0A8G2BTK8_9BACT</name>
<feature type="domain" description="Multidrug resistance protein MdtA-like alpha-helical hairpin" evidence="3">
    <location>
        <begin position="100"/>
        <end position="168"/>
    </location>
</feature>
<dbReference type="RefSeq" id="WP_103982091.1">
    <property type="nucleotide sequence ID" value="NZ_FNVS01000001.1"/>
</dbReference>
<evidence type="ECO:0000259" key="4">
    <source>
        <dbReference type="Pfam" id="PF25917"/>
    </source>
</evidence>
<dbReference type="EMBL" id="FNVS01000001">
    <property type="protein sequence ID" value="SEF41876.1"/>
    <property type="molecule type" value="Genomic_DNA"/>
</dbReference>
<reference evidence="6 7" key="1">
    <citation type="submission" date="2016-10" db="EMBL/GenBank/DDBJ databases">
        <authorList>
            <person name="Varghese N."/>
            <person name="Submissions S."/>
        </authorList>
    </citation>
    <scope>NUCLEOTIDE SEQUENCE [LARGE SCALE GENOMIC DNA]</scope>
    <source>
        <strain evidence="6 7">DSM 29073</strain>
    </source>
</reference>
<dbReference type="PANTHER" id="PTHR30158:SF10">
    <property type="entry name" value="CATION EFFLUX PUMP"/>
    <property type="match status" value="1"/>
</dbReference>
<comment type="caution">
    <text evidence="6">The sequence shown here is derived from an EMBL/GenBank/DDBJ whole genome shotgun (WGS) entry which is preliminary data.</text>
</comment>
<feature type="domain" description="Multidrug resistance protein MdtA-like barrel-sandwich hybrid" evidence="4">
    <location>
        <begin position="61"/>
        <end position="192"/>
    </location>
</feature>
<dbReference type="Proteomes" id="UP000236725">
    <property type="component" value="Unassembled WGS sequence"/>
</dbReference>
<dbReference type="InterPro" id="IPR006143">
    <property type="entry name" value="RND_pump_MFP"/>
</dbReference>
<dbReference type="SUPFAM" id="SSF111369">
    <property type="entry name" value="HlyD-like secretion proteins"/>
    <property type="match status" value="1"/>
</dbReference>